<dbReference type="Pfam" id="PF17764">
    <property type="entry name" value="PriA_3primeBD"/>
    <property type="match status" value="1"/>
</dbReference>
<dbReference type="CDD" id="cd17929">
    <property type="entry name" value="DEXHc_priA"/>
    <property type="match status" value="1"/>
</dbReference>
<accession>A0A7W9SUG0</accession>
<dbReference type="InterPro" id="IPR001650">
    <property type="entry name" value="Helicase_C-like"/>
</dbReference>
<comment type="catalytic activity">
    <reaction evidence="12">
        <text>Couples ATP hydrolysis with the unwinding of duplex DNA by translocating in the 3'-5' direction.</text>
        <dbReference type="EC" id="5.6.2.4"/>
    </reaction>
</comment>
<sequence length="817" mass="90371">MGAVYASLIVNVEVPDLKQPLTYRVPEDLDELTVGDCVVVPFGRQEAIGYVISREDEPPKDLDPAVIKPIKAKVLGDGASLPRAVLQTAQWMAREYLTDLATAVRSVIPDAQAAHLTRRVQLLSGWEERLPELTTASHRLVIETLAGCPSEAATLEELAELVASRVDSPVKLLRERGLLRDIWTVEPPRTGARRVKAARLLVVWDDAEEAAKVREAKAPAQAKLLRALASAGGAIAVSKLVAEAGVSPAALKKLEADGLIQTETITERRRPYSLSTSAVVAPELMPEQKVALDEIKRRLDSRAHNVALLYGVTGSGKTEVYLRAIAETRRRGRTALVLVPEIALTAQVVDSFRSRIGDRVAVLHSQLSVGERRDEWQRIARGEADVVVGARSAIFCPLPNVGLIVVDEEHEGSYKQDQPAPRYHAREVAIARARATGATVILGSATPSVETFWRAEKGEYGFLPLRERALSRPLPSVEIIDLREGFKKGQPALFAPQLLEGITERLAKREQTILFLNRRGFSMFLLCRDCGYTTRCPNCEVSLTYHQRSARLVCHHCNYERPAPDMCPTCNGNRLRPFGIGTEKIETEIKLAFPTARVIRMDRDTTMEKNAHMKMLRQFRSGEADILIGTQMVAKGLDFAGVTLVGVISADTALNLPDFRASERAFQLLTQVAGRAGRGRKPGHVILQSFNPEHESIAAAAEHDYELFYKREIVFREELGYPPFARLANIIAQDEDERLPETRLRVLAERLGDAEGLRVLGPAPCPLSRLRGKFRWHLLLKCADGDALRAHVRRGMLSLNSSERFGLTVDLDPMSLL</sequence>
<dbReference type="InterPro" id="IPR042115">
    <property type="entry name" value="PriA_3primeBD_sf"/>
</dbReference>
<dbReference type="InterPro" id="IPR027417">
    <property type="entry name" value="P-loop_NTPase"/>
</dbReference>
<proteinExistence type="inferred from homology"/>
<dbReference type="NCBIfam" id="NF004066">
    <property type="entry name" value="PRK05580.1-3"/>
    <property type="match status" value="1"/>
</dbReference>
<reference evidence="15 16" key="1">
    <citation type="submission" date="2020-08" db="EMBL/GenBank/DDBJ databases">
        <title>Genomic Encyclopedia of Type Strains, Phase IV (KMG-IV): sequencing the most valuable type-strain genomes for metagenomic binning, comparative biology and taxonomic classification.</title>
        <authorList>
            <person name="Goeker M."/>
        </authorList>
    </citation>
    <scope>NUCLEOTIDE SEQUENCE [LARGE SCALE GENOMIC DNA]</scope>
    <source>
        <strain evidence="15 16">DSM 23562</strain>
    </source>
</reference>
<keyword evidence="2 12" id="KW-0235">DNA replication</keyword>
<dbReference type="Pfam" id="PF00271">
    <property type="entry name" value="Helicase_C"/>
    <property type="match status" value="1"/>
</dbReference>
<dbReference type="Gene3D" id="3.40.50.300">
    <property type="entry name" value="P-loop containing nucleotide triphosphate hydrolases"/>
    <property type="match status" value="2"/>
</dbReference>
<evidence type="ECO:0000256" key="7">
    <source>
        <dbReference type="ARBA" id="ARBA00022833"/>
    </source>
</evidence>
<dbReference type="PANTHER" id="PTHR30580:SF0">
    <property type="entry name" value="PRIMOSOMAL PROTEIN N"/>
    <property type="match status" value="1"/>
</dbReference>
<dbReference type="Proteomes" id="UP000520814">
    <property type="component" value="Unassembled WGS sequence"/>
</dbReference>
<dbReference type="InterPro" id="IPR041236">
    <property type="entry name" value="PriA_C"/>
</dbReference>
<feature type="domain" description="Helicase C-terminal" evidence="14">
    <location>
        <begin position="562"/>
        <end position="731"/>
    </location>
</feature>
<evidence type="ECO:0000256" key="5">
    <source>
        <dbReference type="ARBA" id="ARBA00022801"/>
    </source>
</evidence>
<dbReference type="Pfam" id="PF18319">
    <property type="entry name" value="Zn_ribbon_PriA"/>
    <property type="match status" value="1"/>
</dbReference>
<dbReference type="InterPro" id="IPR005259">
    <property type="entry name" value="PriA"/>
</dbReference>
<keyword evidence="3 12" id="KW-0479">Metal-binding</keyword>
<feature type="binding site" evidence="12">
    <location>
        <position position="557"/>
    </location>
    <ligand>
        <name>Zn(2+)</name>
        <dbReference type="ChEBI" id="CHEBI:29105"/>
        <label>2</label>
    </ligand>
</feature>
<dbReference type="Pfam" id="PF18074">
    <property type="entry name" value="PriA_C"/>
    <property type="match status" value="1"/>
</dbReference>
<comment type="caution">
    <text evidence="15">The sequence shown here is derived from an EMBL/GenBank/DDBJ whole genome shotgun (WGS) entry which is preliminary data.</text>
</comment>
<evidence type="ECO:0000256" key="6">
    <source>
        <dbReference type="ARBA" id="ARBA00022806"/>
    </source>
</evidence>
<keyword evidence="1 12" id="KW-0639">Primosome</keyword>
<dbReference type="PROSITE" id="PS51194">
    <property type="entry name" value="HELICASE_CTER"/>
    <property type="match status" value="1"/>
</dbReference>
<dbReference type="Gene3D" id="3.40.1440.60">
    <property type="entry name" value="PriA, 3(prime) DNA-binding domain"/>
    <property type="match status" value="1"/>
</dbReference>
<dbReference type="Pfam" id="PF00270">
    <property type="entry name" value="DEAD"/>
    <property type="match status" value="1"/>
</dbReference>
<feature type="domain" description="Helicase ATP-binding" evidence="13">
    <location>
        <begin position="298"/>
        <end position="465"/>
    </location>
</feature>
<dbReference type="AlphaFoldDB" id="A0A7W9SUG0"/>
<dbReference type="GO" id="GO:0006310">
    <property type="term" value="P:DNA recombination"/>
    <property type="evidence" value="ECO:0007669"/>
    <property type="project" value="InterPro"/>
</dbReference>
<keyword evidence="16" id="KW-1185">Reference proteome</keyword>
<feature type="binding site" evidence="12">
    <location>
        <position position="527"/>
    </location>
    <ligand>
        <name>Zn(2+)</name>
        <dbReference type="ChEBI" id="CHEBI:29105"/>
        <label>1</label>
    </ligand>
</feature>
<feature type="binding site" evidence="12">
    <location>
        <position position="536"/>
    </location>
    <ligand>
        <name>Zn(2+)</name>
        <dbReference type="ChEBI" id="CHEBI:29105"/>
        <label>2</label>
    </ligand>
</feature>
<dbReference type="GO" id="GO:0003677">
    <property type="term" value="F:DNA binding"/>
    <property type="evidence" value="ECO:0007669"/>
    <property type="project" value="UniProtKB-UniRule"/>
</dbReference>
<evidence type="ECO:0000256" key="11">
    <source>
        <dbReference type="ARBA" id="ARBA00048988"/>
    </source>
</evidence>
<feature type="binding site" evidence="12">
    <location>
        <position position="539"/>
    </location>
    <ligand>
        <name>Zn(2+)</name>
        <dbReference type="ChEBI" id="CHEBI:29105"/>
        <label>2</label>
    </ligand>
</feature>
<dbReference type="SMART" id="SM00487">
    <property type="entry name" value="DEXDc"/>
    <property type="match status" value="1"/>
</dbReference>
<evidence type="ECO:0000313" key="16">
    <source>
        <dbReference type="Proteomes" id="UP000520814"/>
    </source>
</evidence>
<keyword evidence="6 12" id="KW-0347">Helicase</keyword>
<comment type="similarity">
    <text evidence="12">Belongs to the helicase family. PriA subfamily.</text>
</comment>
<dbReference type="InterPro" id="IPR014001">
    <property type="entry name" value="Helicase_ATP-bd"/>
</dbReference>
<feature type="binding site" evidence="12">
    <location>
        <position position="567"/>
    </location>
    <ligand>
        <name>Zn(2+)</name>
        <dbReference type="ChEBI" id="CHEBI:29105"/>
        <label>1</label>
    </ligand>
</feature>
<dbReference type="GO" id="GO:0005524">
    <property type="term" value="F:ATP binding"/>
    <property type="evidence" value="ECO:0007669"/>
    <property type="project" value="UniProtKB-UniRule"/>
</dbReference>
<comment type="subunit">
    <text evidence="12">Component of the replication restart primosome.</text>
</comment>
<keyword evidence="10 12" id="KW-0413">Isomerase</keyword>
<evidence type="ECO:0000256" key="10">
    <source>
        <dbReference type="ARBA" id="ARBA00023235"/>
    </source>
</evidence>
<dbReference type="GO" id="GO:0006269">
    <property type="term" value="P:DNA replication, synthesis of primer"/>
    <property type="evidence" value="ECO:0007669"/>
    <property type="project" value="UniProtKB-KW"/>
</dbReference>
<dbReference type="CDD" id="cd18804">
    <property type="entry name" value="SF2_C_priA"/>
    <property type="match status" value="1"/>
</dbReference>
<comment type="catalytic activity">
    <reaction evidence="11 12">
        <text>ATP + H2O = ADP + phosphate + H(+)</text>
        <dbReference type="Rhea" id="RHEA:13065"/>
        <dbReference type="ChEBI" id="CHEBI:15377"/>
        <dbReference type="ChEBI" id="CHEBI:15378"/>
        <dbReference type="ChEBI" id="CHEBI:30616"/>
        <dbReference type="ChEBI" id="CHEBI:43474"/>
        <dbReference type="ChEBI" id="CHEBI:456216"/>
        <dbReference type="EC" id="5.6.2.4"/>
    </reaction>
</comment>
<dbReference type="InterPro" id="IPR040498">
    <property type="entry name" value="PriA_CRR"/>
</dbReference>
<keyword evidence="9 12" id="KW-0238">DNA-binding</keyword>
<feature type="binding site" evidence="12">
    <location>
        <position position="554"/>
    </location>
    <ligand>
        <name>Zn(2+)</name>
        <dbReference type="ChEBI" id="CHEBI:29105"/>
        <label>2</label>
    </ligand>
</feature>
<evidence type="ECO:0000256" key="8">
    <source>
        <dbReference type="ARBA" id="ARBA00022840"/>
    </source>
</evidence>
<evidence type="ECO:0000256" key="4">
    <source>
        <dbReference type="ARBA" id="ARBA00022741"/>
    </source>
</evidence>
<dbReference type="GO" id="GO:1990077">
    <property type="term" value="C:primosome complex"/>
    <property type="evidence" value="ECO:0007669"/>
    <property type="project" value="UniProtKB-UniRule"/>
</dbReference>
<organism evidence="15 16">
    <name type="scientific">Armatimonas rosea</name>
    <dbReference type="NCBI Taxonomy" id="685828"/>
    <lineage>
        <taxon>Bacteria</taxon>
        <taxon>Bacillati</taxon>
        <taxon>Armatimonadota</taxon>
        <taxon>Armatimonadia</taxon>
        <taxon>Armatimonadales</taxon>
        <taxon>Armatimonadaceae</taxon>
        <taxon>Armatimonas</taxon>
    </lineage>
</organism>
<feature type="binding site" evidence="12">
    <location>
        <position position="530"/>
    </location>
    <ligand>
        <name>Zn(2+)</name>
        <dbReference type="ChEBI" id="CHEBI:29105"/>
        <label>1</label>
    </ligand>
</feature>
<dbReference type="SMART" id="SM00490">
    <property type="entry name" value="HELICc"/>
    <property type="match status" value="1"/>
</dbReference>
<dbReference type="GO" id="GO:0008270">
    <property type="term" value="F:zinc ion binding"/>
    <property type="evidence" value="ECO:0007669"/>
    <property type="project" value="UniProtKB-UniRule"/>
</dbReference>
<dbReference type="GO" id="GO:0006270">
    <property type="term" value="P:DNA replication initiation"/>
    <property type="evidence" value="ECO:0007669"/>
    <property type="project" value="TreeGrafter"/>
</dbReference>
<dbReference type="PANTHER" id="PTHR30580">
    <property type="entry name" value="PRIMOSOMAL PROTEIN N"/>
    <property type="match status" value="1"/>
</dbReference>
<dbReference type="GO" id="GO:0043138">
    <property type="term" value="F:3'-5' DNA helicase activity"/>
    <property type="evidence" value="ECO:0007669"/>
    <property type="project" value="UniProtKB-EC"/>
</dbReference>
<evidence type="ECO:0000259" key="14">
    <source>
        <dbReference type="PROSITE" id="PS51194"/>
    </source>
</evidence>
<dbReference type="SUPFAM" id="SSF52540">
    <property type="entry name" value="P-loop containing nucleoside triphosphate hydrolases"/>
    <property type="match status" value="2"/>
</dbReference>
<dbReference type="EMBL" id="JACHGW010000004">
    <property type="protein sequence ID" value="MBB6052184.1"/>
    <property type="molecule type" value="Genomic_DNA"/>
</dbReference>
<evidence type="ECO:0000256" key="2">
    <source>
        <dbReference type="ARBA" id="ARBA00022705"/>
    </source>
</evidence>
<comment type="function">
    <text evidence="12">Initiates the restart of stalled replication forks, which reloads the replicative helicase on sites other than the origin of replication. Recognizes and binds to abandoned replication forks and remodels them to uncover a helicase loading site. Promotes assembly of the primosome at these replication forks.</text>
</comment>
<dbReference type="InterPro" id="IPR011545">
    <property type="entry name" value="DEAD/DEAH_box_helicase_dom"/>
</dbReference>
<keyword evidence="8 12" id="KW-0067">ATP-binding</keyword>
<dbReference type="PROSITE" id="PS51192">
    <property type="entry name" value="HELICASE_ATP_BIND_1"/>
    <property type="match status" value="1"/>
</dbReference>
<dbReference type="GO" id="GO:0006302">
    <property type="term" value="P:double-strand break repair"/>
    <property type="evidence" value="ECO:0007669"/>
    <property type="project" value="InterPro"/>
</dbReference>
<dbReference type="FunFam" id="3.40.50.300:FF:000489">
    <property type="entry name" value="Primosome assembly protein PriA"/>
    <property type="match status" value="1"/>
</dbReference>
<dbReference type="InterPro" id="IPR041222">
    <property type="entry name" value="PriA_3primeBD"/>
</dbReference>
<evidence type="ECO:0000256" key="12">
    <source>
        <dbReference type="HAMAP-Rule" id="MF_00983"/>
    </source>
</evidence>
<evidence type="ECO:0000256" key="3">
    <source>
        <dbReference type="ARBA" id="ARBA00022723"/>
    </source>
</evidence>
<evidence type="ECO:0000256" key="1">
    <source>
        <dbReference type="ARBA" id="ARBA00022515"/>
    </source>
</evidence>
<dbReference type="NCBIfam" id="TIGR00595">
    <property type="entry name" value="priA"/>
    <property type="match status" value="1"/>
</dbReference>
<dbReference type="GO" id="GO:0016787">
    <property type="term" value="F:hydrolase activity"/>
    <property type="evidence" value="ECO:0007669"/>
    <property type="project" value="UniProtKB-KW"/>
</dbReference>
<dbReference type="EC" id="5.6.2.4" evidence="12"/>
<evidence type="ECO:0000313" key="15">
    <source>
        <dbReference type="EMBL" id="MBB6052184.1"/>
    </source>
</evidence>
<evidence type="ECO:0000259" key="13">
    <source>
        <dbReference type="PROSITE" id="PS51192"/>
    </source>
</evidence>
<dbReference type="RefSeq" id="WP_184200747.1">
    <property type="nucleotide sequence ID" value="NZ_JACHGW010000004.1"/>
</dbReference>
<keyword evidence="7 12" id="KW-0862">Zinc</keyword>
<protein>
    <recommendedName>
        <fullName evidence="12">Replication restart protein PriA</fullName>
    </recommendedName>
    <alternativeName>
        <fullName evidence="12">ATP-dependent DNA helicase PriA</fullName>
        <ecNumber evidence="12">5.6.2.4</ecNumber>
    </alternativeName>
    <alternativeName>
        <fullName evidence="12">DNA 3'-5' helicase PriA</fullName>
    </alternativeName>
</protein>
<gene>
    <name evidence="12" type="primary">priA</name>
    <name evidence="15" type="ORF">HNQ39_004005</name>
</gene>
<feature type="binding site" evidence="12">
    <location>
        <position position="570"/>
    </location>
    <ligand>
        <name>Zn(2+)</name>
        <dbReference type="ChEBI" id="CHEBI:29105"/>
        <label>1</label>
    </ligand>
</feature>
<comment type="cofactor">
    <cofactor evidence="12">
        <name>Zn(2+)</name>
        <dbReference type="ChEBI" id="CHEBI:29105"/>
    </cofactor>
    <text evidence="12">Binds 2 zinc ions per subunit.</text>
</comment>
<dbReference type="HAMAP" id="MF_00983">
    <property type="entry name" value="PriA"/>
    <property type="match status" value="1"/>
</dbReference>
<evidence type="ECO:0000256" key="9">
    <source>
        <dbReference type="ARBA" id="ARBA00023125"/>
    </source>
</evidence>
<keyword evidence="5 12" id="KW-0378">Hydrolase</keyword>
<name>A0A7W9SUG0_ARMRO</name>
<keyword evidence="4 12" id="KW-0547">Nucleotide-binding</keyword>